<dbReference type="InterPro" id="IPR045584">
    <property type="entry name" value="Pilin-like"/>
</dbReference>
<organism evidence="2 3">
    <name type="scientific">Holdemanella biformis</name>
    <dbReference type="NCBI Taxonomy" id="1735"/>
    <lineage>
        <taxon>Bacteria</taxon>
        <taxon>Bacillati</taxon>
        <taxon>Bacillota</taxon>
        <taxon>Erysipelotrichia</taxon>
        <taxon>Erysipelotrichales</taxon>
        <taxon>Erysipelotrichaceae</taxon>
        <taxon>Holdemanella</taxon>
    </lineage>
</organism>
<name>A0A413CT63_9FIRM</name>
<dbReference type="Pfam" id="PF07963">
    <property type="entry name" value="N_methyl"/>
    <property type="match status" value="1"/>
</dbReference>
<dbReference type="InterPro" id="IPR016785">
    <property type="entry name" value="ComGD"/>
</dbReference>
<gene>
    <name evidence="2" type="ORF">DWV56_08080</name>
</gene>
<comment type="caution">
    <text evidence="2">The sequence shown here is derived from an EMBL/GenBank/DDBJ whole genome shotgun (WGS) entry which is preliminary data.</text>
</comment>
<keyword evidence="1" id="KW-1133">Transmembrane helix</keyword>
<dbReference type="InterPro" id="IPR012902">
    <property type="entry name" value="N_methyl_site"/>
</dbReference>
<keyword evidence="1" id="KW-0812">Transmembrane</keyword>
<protein>
    <submittedName>
        <fullName evidence="2">Type II secretion system protein</fullName>
    </submittedName>
</protein>
<evidence type="ECO:0000313" key="2">
    <source>
        <dbReference type="EMBL" id="RGW74348.1"/>
    </source>
</evidence>
<dbReference type="Proteomes" id="UP000284651">
    <property type="component" value="Unassembled WGS sequence"/>
</dbReference>
<keyword evidence="1" id="KW-0472">Membrane</keyword>
<evidence type="ECO:0000313" key="3">
    <source>
        <dbReference type="Proteomes" id="UP000284651"/>
    </source>
</evidence>
<accession>A0A413CT63</accession>
<sequence length="130" mass="14866">MDRLSLNKNGFTFVEMLIVLLIVSILSFGLYSKMHSSLYVFMRQVQTLCITAQQKAYVEHRKVYVSIQDSILVDEVEYGIPKDIACDSVSFYYNAKGNMSKAFSFHCSNTNTKMKLVFQVGAGRVRLEKE</sequence>
<dbReference type="RefSeq" id="WP_118357460.1">
    <property type="nucleotide sequence ID" value="NZ_CAUEVG010000048.1"/>
</dbReference>
<feature type="transmembrane region" description="Helical" evidence="1">
    <location>
        <begin position="12"/>
        <end position="32"/>
    </location>
</feature>
<dbReference type="EMBL" id="QSAT01000025">
    <property type="protein sequence ID" value="RGW74348.1"/>
    <property type="molecule type" value="Genomic_DNA"/>
</dbReference>
<dbReference type="AlphaFoldDB" id="A0A413CT63"/>
<dbReference type="SUPFAM" id="SSF54523">
    <property type="entry name" value="Pili subunits"/>
    <property type="match status" value="1"/>
</dbReference>
<reference evidence="2 3" key="1">
    <citation type="submission" date="2018-08" db="EMBL/GenBank/DDBJ databases">
        <title>A genome reference for cultivated species of the human gut microbiota.</title>
        <authorList>
            <person name="Zou Y."/>
            <person name="Xue W."/>
            <person name="Luo G."/>
        </authorList>
    </citation>
    <scope>NUCLEOTIDE SEQUENCE [LARGE SCALE GENOMIC DNA]</scope>
    <source>
        <strain evidence="2 3">AF10-31</strain>
    </source>
</reference>
<evidence type="ECO:0000256" key="1">
    <source>
        <dbReference type="SAM" id="Phobius"/>
    </source>
</evidence>
<dbReference type="NCBIfam" id="NF040982">
    <property type="entry name" value="ComGD"/>
    <property type="match status" value="1"/>
</dbReference>
<proteinExistence type="predicted"/>
<dbReference type="NCBIfam" id="TIGR02532">
    <property type="entry name" value="IV_pilin_GFxxxE"/>
    <property type="match status" value="1"/>
</dbReference>